<dbReference type="Proteomes" id="UP001642360">
    <property type="component" value="Unassembled WGS sequence"/>
</dbReference>
<gene>
    <name evidence="2" type="ORF">ILEXP_LOCUS14492</name>
</gene>
<dbReference type="EMBL" id="CAUOFW020001602">
    <property type="protein sequence ID" value="CAK9146636.1"/>
    <property type="molecule type" value="Genomic_DNA"/>
</dbReference>
<evidence type="ECO:0000313" key="3">
    <source>
        <dbReference type="Proteomes" id="UP001642360"/>
    </source>
</evidence>
<reference evidence="2 3" key="1">
    <citation type="submission" date="2024-02" db="EMBL/GenBank/DDBJ databases">
        <authorList>
            <person name="Vignale AGUSTIN F."/>
            <person name="Sosa J E."/>
            <person name="Modenutti C."/>
        </authorList>
    </citation>
    <scope>NUCLEOTIDE SEQUENCE [LARGE SCALE GENOMIC DNA]</scope>
</reference>
<dbReference type="AlphaFoldDB" id="A0ABC8RR66"/>
<sequence>MSLGQMKKRKTGASQAKGEELAQCKKYSGDQHHSASFEVHDIILTQWDMPKGKGKI</sequence>
<accession>A0ABC8RR66</accession>
<organism evidence="2 3">
    <name type="scientific">Ilex paraguariensis</name>
    <name type="common">yerba mate</name>
    <dbReference type="NCBI Taxonomy" id="185542"/>
    <lineage>
        <taxon>Eukaryota</taxon>
        <taxon>Viridiplantae</taxon>
        <taxon>Streptophyta</taxon>
        <taxon>Embryophyta</taxon>
        <taxon>Tracheophyta</taxon>
        <taxon>Spermatophyta</taxon>
        <taxon>Magnoliopsida</taxon>
        <taxon>eudicotyledons</taxon>
        <taxon>Gunneridae</taxon>
        <taxon>Pentapetalae</taxon>
        <taxon>asterids</taxon>
        <taxon>campanulids</taxon>
        <taxon>Aquifoliales</taxon>
        <taxon>Aquifoliaceae</taxon>
        <taxon>Ilex</taxon>
    </lineage>
</organism>
<evidence type="ECO:0000256" key="1">
    <source>
        <dbReference type="SAM" id="MobiDB-lite"/>
    </source>
</evidence>
<keyword evidence="3" id="KW-1185">Reference proteome</keyword>
<proteinExistence type="predicted"/>
<evidence type="ECO:0000313" key="2">
    <source>
        <dbReference type="EMBL" id="CAK9146636.1"/>
    </source>
</evidence>
<comment type="caution">
    <text evidence="2">The sequence shown here is derived from an EMBL/GenBank/DDBJ whole genome shotgun (WGS) entry which is preliminary data.</text>
</comment>
<protein>
    <submittedName>
        <fullName evidence="2">Uncharacterized protein</fullName>
    </submittedName>
</protein>
<feature type="region of interest" description="Disordered" evidence="1">
    <location>
        <begin position="1"/>
        <end position="20"/>
    </location>
</feature>
<name>A0ABC8RR66_9AQUA</name>
<feature type="compositionally biased region" description="Basic residues" evidence="1">
    <location>
        <begin position="1"/>
        <end position="11"/>
    </location>
</feature>
<feature type="non-terminal residue" evidence="2">
    <location>
        <position position="56"/>
    </location>
</feature>